<comment type="caution">
    <text evidence="1">The sequence shown here is derived from an EMBL/GenBank/DDBJ whole genome shotgun (WGS) entry which is preliminary data.</text>
</comment>
<name>A0A7J7QUH1_MYOMY</name>
<proteinExistence type="predicted"/>
<dbReference type="AlphaFoldDB" id="A0A7J7QUH1"/>
<evidence type="ECO:0000313" key="1">
    <source>
        <dbReference type="EMBL" id="KAF6267453.1"/>
    </source>
</evidence>
<keyword evidence="2" id="KW-1185">Reference proteome</keyword>
<dbReference type="Proteomes" id="UP000527355">
    <property type="component" value="Unassembled WGS sequence"/>
</dbReference>
<evidence type="ECO:0000313" key="2">
    <source>
        <dbReference type="Proteomes" id="UP000527355"/>
    </source>
</evidence>
<organism evidence="1 2">
    <name type="scientific">Myotis myotis</name>
    <name type="common">Greater mouse-eared bat</name>
    <name type="synonym">Vespertilio myotis</name>
    <dbReference type="NCBI Taxonomy" id="51298"/>
    <lineage>
        <taxon>Eukaryota</taxon>
        <taxon>Metazoa</taxon>
        <taxon>Chordata</taxon>
        <taxon>Craniata</taxon>
        <taxon>Vertebrata</taxon>
        <taxon>Euteleostomi</taxon>
        <taxon>Mammalia</taxon>
        <taxon>Eutheria</taxon>
        <taxon>Laurasiatheria</taxon>
        <taxon>Chiroptera</taxon>
        <taxon>Yangochiroptera</taxon>
        <taxon>Vespertilionidae</taxon>
        <taxon>Myotis</taxon>
    </lineage>
</organism>
<protein>
    <submittedName>
        <fullName evidence="1">Uncharacterized protein</fullName>
    </submittedName>
</protein>
<gene>
    <name evidence="1" type="ORF">mMyoMyo1_011563</name>
</gene>
<accession>A0A7J7QUH1</accession>
<sequence>MILAKMIPEMSLGGERVQRDLPTVCLSKESLSEEPRCPCLGNGASLSLPGHDIPSSSGPTVFFLESLEKVFSCLPQTPASSVLSSSGPRMQALMFSLSVLWTLPCSSGPGPGLLADLSSPVPPLGPLVYCLLECVSEFIKSYGRRGEHPLAGCALFIVLQLPKHLKCLHMQRNTCYIHLKGEERYTFLSLKHEPLGPFLELLGA</sequence>
<dbReference type="EMBL" id="JABWUV010000055">
    <property type="protein sequence ID" value="KAF6267453.1"/>
    <property type="molecule type" value="Genomic_DNA"/>
</dbReference>
<reference evidence="1 2" key="1">
    <citation type="journal article" date="2020" name="Nature">
        <title>Six reference-quality genomes reveal evolution of bat adaptations.</title>
        <authorList>
            <person name="Jebb D."/>
            <person name="Huang Z."/>
            <person name="Pippel M."/>
            <person name="Hughes G.M."/>
            <person name="Lavrichenko K."/>
            <person name="Devanna P."/>
            <person name="Winkler S."/>
            <person name="Jermiin L.S."/>
            <person name="Skirmuntt E.C."/>
            <person name="Katzourakis A."/>
            <person name="Burkitt-Gray L."/>
            <person name="Ray D.A."/>
            <person name="Sullivan K.A.M."/>
            <person name="Roscito J.G."/>
            <person name="Kirilenko B.M."/>
            <person name="Davalos L.M."/>
            <person name="Corthals A.P."/>
            <person name="Power M.L."/>
            <person name="Jones G."/>
            <person name="Ransome R.D."/>
            <person name="Dechmann D.K.N."/>
            <person name="Locatelli A.G."/>
            <person name="Puechmaille S.J."/>
            <person name="Fedrigo O."/>
            <person name="Jarvis E.D."/>
            <person name="Hiller M."/>
            <person name="Vernes S.C."/>
            <person name="Myers E.W."/>
            <person name="Teeling E.C."/>
        </authorList>
    </citation>
    <scope>NUCLEOTIDE SEQUENCE [LARGE SCALE GENOMIC DNA]</scope>
    <source>
        <strain evidence="1">MMyoMyo1</strain>
        <tissue evidence="1">Flight muscle</tissue>
    </source>
</reference>